<reference evidence="1" key="1">
    <citation type="journal article" date="2020" name="Stud. Mycol.">
        <title>101 Dothideomycetes genomes: a test case for predicting lifestyles and emergence of pathogens.</title>
        <authorList>
            <person name="Haridas S."/>
            <person name="Albert R."/>
            <person name="Binder M."/>
            <person name="Bloem J."/>
            <person name="Labutti K."/>
            <person name="Salamov A."/>
            <person name="Andreopoulos B."/>
            <person name="Baker S."/>
            <person name="Barry K."/>
            <person name="Bills G."/>
            <person name="Bluhm B."/>
            <person name="Cannon C."/>
            <person name="Castanera R."/>
            <person name="Culley D."/>
            <person name="Daum C."/>
            <person name="Ezra D."/>
            <person name="Gonzalez J."/>
            <person name="Henrissat B."/>
            <person name="Kuo A."/>
            <person name="Liang C."/>
            <person name="Lipzen A."/>
            <person name="Lutzoni F."/>
            <person name="Magnuson J."/>
            <person name="Mondo S."/>
            <person name="Nolan M."/>
            <person name="Ohm R."/>
            <person name="Pangilinan J."/>
            <person name="Park H.-J."/>
            <person name="Ramirez L."/>
            <person name="Alfaro M."/>
            <person name="Sun H."/>
            <person name="Tritt A."/>
            <person name="Yoshinaga Y."/>
            <person name="Zwiers L.-H."/>
            <person name="Turgeon B."/>
            <person name="Goodwin S."/>
            <person name="Spatafora J."/>
            <person name="Crous P."/>
            <person name="Grigoriev I."/>
        </authorList>
    </citation>
    <scope>NUCLEOTIDE SEQUENCE</scope>
    <source>
        <strain evidence="1">CBS 125425</strain>
    </source>
</reference>
<name>A0A9P4UX34_9PLEO</name>
<accession>A0A9P4UX34</accession>
<dbReference type="AlphaFoldDB" id="A0A9P4UX34"/>
<dbReference type="Proteomes" id="UP000799444">
    <property type="component" value="Unassembled WGS sequence"/>
</dbReference>
<keyword evidence="2" id="KW-1185">Reference proteome</keyword>
<protein>
    <submittedName>
        <fullName evidence="1">Uncharacterized protein</fullName>
    </submittedName>
</protein>
<organism evidence="1 2">
    <name type="scientific">Polyplosphaeria fusca</name>
    <dbReference type="NCBI Taxonomy" id="682080"/>
    <lineage>
        <taxon>Eukaryota</taxon>
        <taxon>Fungi</taxon>
        <taxon>Dikarya</taxon>
        <taxon>Ascomycota</taxon>
        <taxon>Pezizomycotina</taxon>
        <taxon>Dothideomycetes</taxon>
        <taxon>Pleosporomycetidae</taxon>
        <taxon>Pleosporales</taxon>
        <taxon>Tetraplosphaeriaceae</taxon>
        <taxon>Polyplosphaeria</taxon>
    </lineage>
</organism>
<dbReference type="EMBL" id="ML996279">
    <property type="protein sequence ID" value="KAF2728458.1"/>
    <property type="molecule type" value="Genomic_DNA"/>
</dbReference>
<sequence>MVAGYTNNSEILIDDGKQIFRESDHRSPGYRYEEKVRDWLHKDCDMIKNAIEKICGHCWDSYWDSYELSTWLAAILNYKKTFSPAALAITLCLSTKLEEIFFQIYEPYSWLRKVLGFPWTPKPGEDVFPFHKLKWISIDFALLHLFPSAETARINCRSSWTYWNPLQFRTPSSATANLRRLELIRCNVQPHLFETIVSSSEFRNLHHLKVYDYNGIESSRYGYGDMSKAICKGAPDLEDLVWMRALQRFDVHRPFGTFEPLSRLRSLEIDYTLTAPLSQNTPTTIGTASYYNDFLGYHLSTPHDFLPPGLETLTINNINPKNLSDEMKQCAKLGGTMQQGLDVIKTCLPGPPLKHLNLTLLLAWFSREDGMSCRELCPEATPFLRALADRFAESGITTKVWRPHTYYWFPPDW</sequence>
<gene>
    <name evidence="1" type="ORF">EJ04DRAFT_516582</name>
</gene>
<evidence type="ECO:0000313" key="2">
    <source>
        <dbReference type="Proteomes" id="UP000799444"/>
    </source>
</evidence>
<comment type="caution">
    <text evidence="1">The sequence shown here is derived from an EMBL/GenBank/DDBJ whole genome shotgun (WGS) entry which is preliminary data.</text>
</comment>
<evidence type="ECO:0000313" key="1">
    <source>
        <dbReference type="EMBL" id="KAF2728458.1"/>
    </source>
</evidence>
<proteinExistence type="predicted"/>